<dbReference type="Pfam" id="PF11992">
    <property type="entry name" value="TgpA_N"/>
    <property type="match status" value="1"/>
</dbReference>
<evidence type="ECO:0000313" key="3">
    <source>
        <dbReference type="EMBL" id="CUS42711.1"/>
    </source>
</evidence>
<dbReference type="GO" id="GO:0006508">
    <property type="term" value="P:proteolysis"/>
    <property type="evidence" value="ECO:0007669"/>
    <property type="project" value="UniProtKB-KW"/>
</dbReference>
<feature type="transmembrane region" description="Helical" evidence="1">
    <location>
        <begin position="7"/>
        <end position="25"/>
    </location>
</feature>
<proteinExistence type="predicted"/>
<feature type="transmembrane region" description="Helical" evidence="1">
    <location>
        <begin position="60"/>
        <end position="77"/>
    </location>
</feature>
<dbReference type="AlphaFoldDB" id="A0A160TF33"/>
<dbReference type="InterPro" id="IPR052901">
    <property type="entry name" value="Bact_TGase-like"/>
</dbReference>
<dbReference type="InterPro" id="IPR002931">
    <property type="entry name" value="Transglutaminase-like"/>
</dbReference>
<dbReference type="SMART" id="SM00460">
    <property type="entry name" value="TGc"/>
    <property type="match status" value="1"/>
</dbReference>
<dbReference type="InterPro" id="IPR021878">
    <property type="entry name" value="TgpA_N"/>
</dbReference>
<evidence type="ECO:0000259" key="2">
    <source>
        <dbReference type="SMART" id="SM00460"/>
    </source>
</evidence>
<keyword evidence="3" id="KW-0645">Protease</keyword>
<dbReference type="GO" id="GO:0008233">
    <property type="term" value="F:peptidase activity"/>
    <property type="evidence" value="ECO:0007669"/>
    <property type="project" value="UniProtKB-KW"/>
</dbReference>
<feature type="domain" description="Transglutaminase-like" evidence="2">
    <location>
        <begin position="408"/>
        <end position="479"/>
    </location>
</feature>
<feature type="transmembrane region" description="Helical" evidence="1">
    <location>
        <begin position="559"/>
        <end position="580"/>
    </location>
</feature>
<dbReference type="EMBL" id="CZQC01000069">
    <property type="protein sequence ID" value="CUS42711.1"/>
    <property type="molecule type" value="Genomic_DNA"/>
</dbReference>
<feature type="transmembrane region" description="Helical" evidence="1">
    <location>
        <begin position="106"/>
        <end position="124"/>
    </location>
</feature>
<organism evidence="3">
    <name type="scientific">hydrothermal vent metagenome</name>
    <dbReference type="NCBI Taxonomy" id="652676"/>
    <lineage>
        <taxon>unclassified sequences</taxon>
        <taxon>metagenomes</taxon>
        <taxon>ecological metagenomes</taxon>
    </lineage>
</organism>
<feature type="transmembrane region" description="Helical" evidence="1">
    <location>
        <begin position="130"/>
        <end position="150"/>
    </location>
</feature>
<reference evidence="3" key="1">
    <citation type="submission" date="2015-10" db="EMBL/GenBank/DDBJ databases">
        <authorList>
            <person name="Gilbert D.G."/>
        </authorList>
    </citation>
    <scope>NUCLEOTIDE SEQUENCE</scope>
</reference>
<accession>A0A160TF33</accession>
<dbReference type="Gene3D" id="3.10.620.30">
    <property type="match status" value="1"/>
</dbReference>
<evidence type="ECO:0000256" key="1">
    <source>
        <dbReference type="SAM" id="Phobius"/>
    </source>
</evidence>
<keyword evidence="1" id="KW-1133">Transmembrane helix</keyword>
<dbReference type="SUPFAM" id="SSF54001">
    <property type="entry name" value="Cysteine proteinases"/>
    <property type="match status" value="1"/>
</dbReference>
<sequence>MKQAANAIPRISLLWLLAGFGSSLLLHTEHLPIWFLIPLTICVGWRALTYTGRLPYPNKLVKVLVVALAGAVVVISFDRQLSLEGASAFLVMAAMLKLLEMKTQRDAYVIVFISYFLLVCGFLFDQSITAALIGISSVWIITSSMVALHMSAPAGNVGALPIARYSASVLAAALPFMLFAYLLFPRLGPLWSIGLQSKDAHTALSTEMAPGDIASLSQSDKLAFRVTFDDNRRPPQNELYWRALMLDFYDGNAWQPSKPVTTAKWFNPRDLDNRDDQGIGYDIIQEPTDQQYLFSLRGVQALEENTGVTNADFLLARKPLFQRLRYRAWSDPTASNQADGLTWLERKQYLQLPSQGNIKARQWANDLYSGAVTDWAFAQSILTYFRQNPFFYTLEPPLLKDNDIDEFLFSTQRGFCAHYASAMTFVARSVGIPARVVVGYQGGEWNAQENYLTVRQYDAHAWVELWIPTMGWMRFDPTAAVAPDRIEYGLERAVEKEGTFLREQIFSSHKMRGISWINNLRLKLDSANYYWQRWVLSYDKQRQGKLLKQWFDRGSYLDGLYMLAAVLGGLFLLSAIVLWWRDRPKQLPPLQRAWVALQNRAQRSGLEPLVGETGSSYLARLGQAWPELDQQSRDVASLMDAFLYGELSEKADKADYKMLVRRLRQLRRSLRPRTKTSATSNVHKGTV</sequence>
<dbReference type="PANTHER" id="PTHR42736">
    <property type="entry name" value="PROTEIN-GLUTAMINE GAMMA-GLUTAMYLTRANSFERASE"/>
    <property type="match status" value="1"/>
</dbReference>
<dbReference type="PANTHER" id="PTHR42736:SF1">
    <property type="entry name" value="PROTEIN-GLUTAMINE GAMMA-GLUTAMYLTRANSFERASE"/>
    <property type="match status" value="1"/>
</dbReference>
<feature type="transmembrane region" description="Helical" evidence="1">
    <location>
        <begin position="83"/>
        <end position="99"/>
    </location>
</feature>
<feature type="transmembrane region" description="Helical" evidence="1">
    <location>
        <begin position="31"/>
        <end position="48"/>
    </location>
</feature>
<feature type="transmembrane region" description="Helical" evidence="1">
    <location>
        <begin position="162"/>
        <end position="184"/>
    </location>
</feature>
<gene>
    <name evidence="3" type="ORF">MGWOODY_Tha2684</name>
</gene>
<keyword evidence="1" id="KW-0812">Transmembrane</keyword>
<keyword evidence="3" id="KW-0378">Hydrolase</keyword>
<dbReference type="InterPro" id="IPR038765">
    <property type="entry name" value="Papain-like_cys_pep_sf"/>
</dbReference>
<name>A0A160TF33_9ZZZZ</name>
<keyword evidence="1" id="KW-0472">Membrane</keyword>
<protein>
    <submittedName>
        <fullName evidence="3">FIG001454: Transglutaminase-like enzymes, putative cysteine proteases</fullName>
    </submittedName>
</protein>
<dbReference type="Pfam" id="PF01841">
    <property type="entry name" value="Transglut_core"/>
    <property type="match status" value="1"/>
</dbReference>